<evidence type="ECO:0000256" key="7">
    <source>
        <dbReference type="ARBA" id="ARBA00023136"/>
    </source>
</evidence>
<feature type="signal peptide" evidence="11">
    <location>
        <begin position="1"/>
        <end position="32"/>
    </location>
</feature>
<evidence type="ECO:0000256" key="10">
    <source>
        <dbReference type="SAM" id="Phobius"/>
    </source>
</evidence>
<feature type="compositionally biased region" description="Polar residues" evidence="9">
    <location>
        <begin position="36"/>
        <end position="47"/>
    </location>
</feature>
<dbReference type="InterPro" id="IPR001841">
    <property type="entry name" value="Znf_RING"/>
</dbReference>
<evidence type="ECO:0000256" key="3">
    <source>
        <dbReference type="ARBA" id="ARBA00022723"/>
    </source>
</evidence>
<evidence type="ECO:0000256" key="6">
    <source>
        <dbReference type="ARBA" id="ARBA00022989"/>
    </source>
</evidence>
<dbReference type="Gene3D" id="3.30.40.10">
    <property type="entry name" value="Zinc/RING finger domain, C3HC4 (zinc finger)"/>
    <property type="match status" value="1"/>
</dbReference>
<dbReference type="GO" id="GO:0016020">
    <property type="term" value="C:membrane"/>
    <property type="evidence" value="ECO:0007669"/>
    <property type="project" value="UniProtKB-SubCell"/>
</dbReference>
<evidence type="ECO:0000256" key="2">
    <source>
        <dbReference type="ARBA" id="ARBA00022692"/>
    </source>
</evidence>
<evidence type="ECO:0000256" key="8">
    <source>
        <dbReference type="PROSITE-ProRule" id="PRU00175"/>
    </source>
</evidence>
<name>A0AAD1U959_EUPCR</name>
<keyword evidence="7 10" id="KW-0472">Membrane</keyword>
<proteinExistence type="predicted"/>
<keyword evidence="11" id="KW-0732">Signal</keyword>
<evidence type="ECO:0000313" key="13">
    <source>
        <dbReference type="EMBL" id="CAI2364371.1"/>
    </source>
</evidence>
<keyword evidence="14" id="KW-1185">Reference proteome</keyword>
<keyword evidence="4 8" id="KW-0863">Zinc-finger</keyword>
<dbReference type="SUPFAM" id="SSF57850">
    <property type="entry name" value="RING/U-box"/>
    <property type="match status" value="1"/>
</dbReference>
<dbReference type="EMBL" id="CAMPGE010005520">
    <property type="protein sequence ID" value="CAI2364371.1"/>
    <property type="molecule type" value="Genomic_DNA"/>
</dbReference>
<evidence type="ECO:0000256" key="9">
    <source>
        <dbReference type="SAM" id="MobiDB-lite"/>
    </source>
</evidence>
<evidence type="ECO:0000256" key="1">
    <source>
        <dbReference type="ARBA" id="ARBA00004370"/>
    </source>
</evidence>
<sequence length="218" mass="24847">MAYSKQRLLKIKLITFLLIFLCILLTTNCTKAQKSSPIQSEGESVQRQLHRGGGGGRYGRRGYDDDDDDYYNSNTSEPMDSGDEGGSSKTFLIFFVTGILLVPACCFVSSYIYFKCRLHYNSDRNIRIVHANRKVNITNQEKLSQLISSSKFSKENNIYDIHECTICLSDFKQESSISVIKGCKHIFHEKCLAEYFGVNRNAVDPKCPLCNCQLFKMR</sequence>
<gene>
    <name evidence="13" type="ORF">ECRASSUSDP1_LOCUS5714</name>
</gene>
<reference evidence="13" key="1">
    <citation type="submission" date="2023-07" db="EMBL/GenBank/DDBJ databases">
        <authorList>
            <consortium name="AG Swart"/>
            <person name="Singh M."/>
            <person name="Singh A."/>
            <person name="Seah K."/>
            <person name="Emmerich C."/>
        </authorList>
    </citation>
    <scope>NUCLEOTIDE SEQUENCE</scope>
    <source>
        <strain evidence="13">DP1</strain>
    </source>
</reference>
<feature type="chain" id="PRO_5042047153" description="RING-type domain-containing protein" evidence="11">
    <location>
        <begin position="33"/>
        <end position="218"/>
    </location>
</feature>
<dbReference type="AlphaFoldDB" id="A0AAD1U959"/>
<keyword evidence="6 10" id="KW-1133">Transmembrane helix</keyword>
<protein>
    <recommendedName>
        <fullName evidence="12">RING-type domain-containing protein</fullName>
    </recommendedName>
</protein>
<evidence type="ECO:0000256" key="11">
    <source>
        <dbReference type="SAM" id="SignalP"/>
    </source>
</evidence>
<comment type="caution">
    <text evidence="13">The sequence shown here is derived from an EMBL/GenBank/DDBJ whole genome shotgun (WGS) entry which is preliminary data.</text>
</comment>
<keyword evidence="5" id="KW-0862">Zinc</keyword>
<organism evidence="13 14">
    <name type="scientific">Euplotes crassus</name>
    <dbReference type="NCBI Taxonomy" id="5936"/>
    <lineage>
        <taxon>Eukaryota</taxon>
        <taxon>Sar</taxon>
        <taxon>Alveolata</taxon>
        <taxon>Ciliophora</taxon>
        <taxon>Intramacronucleata</taxon>
        <taxon>Spirotrichea</taxon>
        <taxon>Hypotrichia</taxon>
        <taxon>Euplotida</taxon>
        <taxon>Euplotidae</taxon>
        <taxon>Moneuplotes</taxon>
    </lineage>
</organism>
<dbReference type="Proteomes" id="UP001295684">
    <property type="component" value="Unassembled WGS sequence"/>
</dbReference>
<dbReference type="PANTHER" id="PTHR46539:SF1">
    <property type="entry name" value="E3 UBIQUITIN-PROTEIN LIGASE ATL42"/>
    <property type="match status" value="1"/>
</dbReference>
<evidence type="ECO:0000313" key="14">
    <source>
        <dbReference type="Proteomes" id="UP001295684"/>
    </source>
</evidence>
<evidence type="ECO:0000259" key="12">
    <source>
        <dbReference type="PROSITE" id="PS50089"/>
    </source>
</evidence>
<evidence type="ECO:0000256" key="4">
    <source>
        <dbReference type="ARBA" id="ARBA00022771"/>
    </source>
</evidence>
<dbReference type="PROSITE" id="PS50089">
    <property type="entry name" value="ZF_RING_2"/>
    <property type="match status" value="1"/>
</dbReference>
<accession>A0AAD1U959</accession>
<keyword evidence="3" id="KW-0479">Metal-binding</keyword>
<comment type="subcellular location">
    <subcellularLocation>
        <location evidence="1">Membrane</location>
    </subcellularLocation>
</comment>
<dbReference type="InterPro" id="IPR013083">
    <property type="entry name" value="Znf_RING/FYVE/PHD"/>
</dbReference>
<feature type="region of interest" description="Disordered" evidence="9">
    <location>
        <begin position="36"/>
        <end position="85"/>
    </location>
</feature>
<dbReference type="GO" id="GO:0008270">
    <property type="term" value="F:zinc ion binding"/>
    <property type="evidence" value="ECO:0007669"/>
    <property type="project" value="UniProtKB-KW"/>
</dbReference>
<dbReference type="PANTHER" id="PTHR46539">
    <property type="entry name" value="E3 UBIQUITIN-PROTEIN LIGASE ATL42"/>
    <property type="match status" value="1"/>
</dbReference>
<dbReference type="Pfam" id="PF13639">
    <property type="entry name" value="zf-RING_2"/>
    <property type="match status" value="1"/>
</dbReference>
<feature type="transmembrane region" description="Helical" evidence="10">
    <location>
        <begin position="91"/>
        <end position="114"/>
    </location>
</feature>
<evidence type="ECO:0000256" key="5">
    <source>
        <dbReference type="ARBA" id="ARBA00022833"/>
    </source>
</evidence>
<feature type="domain" description="RING-type" evidence="12">
    <location>
        <begin position="164"/>
        <end position="211"/>
    </location>
</feature>
<keyword evidence="2 10" id="KW-0812">Transmembrane</keyword>
<dbReference type="SMART" id="SM00184">
    <property type="entry name" value="RING"/>
    <property type="match status" value="1"/>
</dbReference>